<accession>A0AAN7YG17</accession>
<dbReference type="EMBL" id="JAVRRL010000142">
    <property type="protein sequence ID" value="KAK5107075.1"/>
    <property type="molecule type" value="Genomic_DNA"/>
</dbReference>
<dbReference type="AlphaFoldDB" id="A0AAN7YG17"/>
<dbReference type="PANTHER" id="PTHR13367:SF34">
    <property type="match status" value="1"/>
</dbReference>
<dbReference type="InterPro" id="IPR051346">
    <property type="entry name" value="OTU_Deubiquitinase"/>
</dbReference>
<evidence type="ECO:0000256" key="3">
    <source>
        <dbReference type="ARBA" id="ARBA00022670"/>
    </source>
</evidence>
<keyword evidence="6" id="KW-0788">Thiol protease</keyword>
<dbReference type="GO" id="GO:0006508">
    <property type="term" value="P:proteolysis"/>
    <property type="evidence" value="ECO:0007669"/>
    <property type="project" value="UniProtKB-KW"/>
</dbReference>
<reference evidence="7" key="1">
    <citation type="submission" date="2023-08" db="EMBL/GenBank/DDBJ databases">
        <title>Black Yeasts Isolated from many extreme environments.</title>
        <authorList>
            <person name="Coleine C."/>
            <person name="Stajich J.E."/>
            <person name="Selbmann L."/>
        </authorList>
    </citation>
    <scope>NUCLEOTIDE SEQUENCE</scope>
    <source>
        <strain evidence="7">CCFEE 5401</strain>
    </source>
</reference>
<evidence type="ECO:0000256" key="2">
    <source>
        <dbReference type="ARBA" id="ARBA00012759"/>
    </source>
</evidence>
<keyword evidence="3" id="KW-0645">Protease</keyword>
<dbReference type="PANTHER" id="PTHR13367">
    <property type="entry name" value="UBIQUITIN THIOESTERASE"/>
    <property type="match status" value="1"/>
</dbReference>
<dbReference type="EC" id="3.4.19.12" evidence="2"/>
<proteinExistence type="predicted"/>
<comment type="catalytic activity">
    <reaction evidence="1">
        <text>Thiol-dependent hydrolysis of ester, thioester, amide, peptide and isopeptide bonds formed by the C-terminal Gly of ubiquitin (a 76-residue protein attached to proteins as an intracellular targeting signal).</text>
        <dbReference type="EC" id="3.4.19.12"/>
    </reaction>
</comment>
<dbReference type="Proteomes" id="UP001310890">
    <property type="component" value="Unassembled WGS sequence"/>
</dbReference>
<evidence type="ECO:0000256" key="5">
    <source>
        <dbReference type="ARBA" id="ARBA00022801"/>
    </source>
</evidence>
<evidence type="ECO:0000256" key="1">
    <source>
        <dbReference type="ARBA" id="ARBA00000707"/>
    </source>
</evidence>
<comment type="caution">
    <text evidence="7">The sequence shown here is derived from an EMBL/GenBank/DDBJ whole genome shotgun (WGS) entry which is preliminary data.</text>
</comment>
<keyword evidence="4" id="KW-0833">Ubl conjugation pathway</keyword>
<gene>
    <name evidence="7" type="ORF">LTR62_001893</name>
</gene>
<evidence type="ECO:0000256" key="4">
    <source>
        <dbReference type="ARBA" id="ARBA00022786"/>
    </source>
</evidence>
<protein>
    <recommendedName>
        <fullName evidence="2">ubiquitinyl hydrolase 1</fullName>
        <ecNumber evidence="2">3.4.19.12</ecNumber>
    </recommendedName>
</protein>
<organism evidence="7 8">
    <name type="scientific">Meristemomyces frigidus</name>
    <dbReference type="NCBI Taxonomy" id="1508187"/>
    <lineage>
        <taxon>Eukaryota</taxon>
        <taxon>Fungi</taxon>
        <taxon>Dikarya</taxon>
        <taxon>Ascomycota</taxon>
        <taxon>Pezizomycotina</taxon>
        <taxon>Dothideomycetes</taxon>
        <taxon>Dothideomycetidae</taxon>
        <taxon>Mycosphaerellales</taxon>
        <taxon>Teratosphaeriaceae</taxon>
        <taxon>Meristemomyces</taxon>
    </lineage>
</organism>
<evidence type="ECO:0000256" key="6">
    <source>
        <dbReference type="ARBA" id="ARBA00022807"/>
    </source>
</evidence>
<evidence type="ECO:0000313" key="7">
    <source>
        <dbReference type="EMBL" id="KAK5107075.1"/>
    </source>
</evidence>
<sequence length="274" mass="31267">MTAGKLGSFLPLRLLGDEARDVLLAHFVDDPCQYGTNGLPVARQTKSVRRAIRRYTTTIQLTEQQIDEVEDSRSDSFYSECKPMLLLLRRSVAGGLLDFAFGQKGGRVIYGTTQSRVPSTRLAVPFVAKDDPGAWTDAEYQLWVQDARKLPRAFATIRGTNLQDQHQCQSDTWPHLHFAKGAIDDFLSHVVFPKEMKEFSHKISVSGWDIGEVKGKPTTVRSEYLQRRPLAGKDLRYHREKVCRLEFGVFRKHARGFVVHWVKVTECSYAPRWI</sequence>
<dbReference type="GO" id="GO:0004843">
    <property type="term" value="F:cysteine-type deubiquitinase activity"/>
    <property type="evidence" value="ECO:0007669"/>
    <property type="project" value="UniProtKB-EC"/>
</dbReference>
<keyword evidence="5" id="KW-0378">Hydrolase</keyword>
<name>A0AAN7YG17_9PEZI</name>
<evidence type="ECO:0000313" key="8">
    <source>
        <dbReference type="Proteomes" id="UP001310890"/>
    </source>
</evidence>